<organism evidence="3 4">
    <name type="scientific">Candidatus Frankia alpina</name>
    <dbReference type="NCBI Taxonomy" id="2699483"/>
    <lineage>
        <taxon>Bacteria</taxon>
        <taxon>Bacillati</taxon>
        <taxon>Actinomycetota</taxon>
        <taxon>Actinomycetes</taxon>
        <taxon>Frankiales</taxon>
        <taxon>Frankiaceae</taxon>
        <taxon>Frankia</taxon>
    </lineage>
</organism>
<keyword evidence="3" id="KW-0131">Cell cycle</keyword>
<dbReference type="SUPFAM" id="SSF52540">
    <property type="entry name" value="P-loop containing nucleoside triphosphate hydrolases"/>
    <property type="match status" value="1"/>
</dbReference>
<keyword evidence="3" id="KW-0132">Cell division</keyword>
<feature type="transmembrane region" description="Helical" evidence="2">
    <location>
        <begin position="191"/>
        <end position="219"/>
    </location>
</feature>
<accession>A0A4S5CZS0</accession>
<keyword evidence="2" id="KW-0812">Transmembrane</keyword>
<dbReference type="AlphaFoldDB" id="A0A4S5CZS0"/>
<reference evidence="3 4" key="1">
    <citation type="submission" date="2019-04" db="EMBL/GenBank/DDBJ databases">
        <title>Draft genome sequences for three unisolated Alnus-infective Frankia Sp+ strains, AgTrS, AiOr and AvVan, the first sequenced Frankia strains able to sporulate in-planta.</title>
        <authorList>
            <person name="Bethencourt L."/>
            <person name="Vautrin F."/>
            <person name="Taib N."/>
            <person name="Dubost A."/>
            <person name="Castro-Garcia L."/>
            <person name="Imbaud O."/>
            <person name="Abrouk D."/>
            <person name="Fournier P."/>
            <person name="Briolay J."/>
            <person name="Nguyen A."/>
            <person name="Normand P."/>
            <person name="Fernandez M.P."/>
            <person name="Brochier-Armanet C."/>
            <person name="Herrera-Belaroussi A."/>
        </authorList>
    </citation>
    <scope>NUCLEOTIDE SEQUENCE [LARGE SCALE GENOMIC DNA]</scope>
    <source>
        <strain evidence="3 4">AvVan</strain>
    </source>
</reference>
<comment type="caution">
    <text evidence="3">The sequence shown here is derived from an EMBL/GenBank/DDBJ whole genome shotgun (WGS) entry which is preliminary data.</text>
</comment>
<feature type="region of interest" description="Disordered" evidence="1">
    <location>
        <begin position="1"/>
        <end position="23"/>
    </location>
</feature>
<dbReference type="EMBL" id="SSXH01000641">
    <property type="protein sequence ID" value="THJ48996.1"/>
    <property type="molecule type" value="Genomic_DNA"/>
</dbReference>
<dbReference type="RefSeq" id="WP_136449246.1">
    <property type="nucleotide sequence ID" value="NZ_SSXH01000641.1"/>
</dbReference>
<keyword evidence="2" id="KW-0472">Membrane</keyword>
<name>A0A4S5CZS0_9ACTN</name>
<keyword evidence="2" id="KW-1133">Transmembrane helix</keyword>
<evidence type="ECO:0000256" key="2">
    <source>
        <dbReference type="SAM" id="Phobius"/>
    </source>
</evidence>
<dbReference type="GO" id="GO:0051301">
    <property type="term" value="P:cell division"/>
    <property type="evidence" value="ECO:0007669"/>
    <property type="project" value="UniProtKB-KW"/>
</dbReference>
<evidence type="ECO:0000256" key="1">
    <source>
        <dbReference type="SAM" id="MobiDB-lite"/>
    </source>
</evidence>
<dbReference type="InterPro" id="IPR027417">
    <property type="entry name" value="P-loop_NTPase"/>
</dbReference>
<sequence>MSEQPAGPSEETDGPDATVLPGPWLPAIDDDRVIDGEVIDAAGVAPVGLVDDGPRTAGGALKRRRPGPLVRADTVRGVTRPAARAAVHVGYGHVLWARRAVDAATHAAIREQIRATRARGDAGELKVWLDQLQAAKNARRARLANLPEVLKATVITAASGVLVIAAGLVALGILVGVVTPLGIGWGDYWHFLGWLLGTLVTWATILVPLAAAGLVPAWLVAAWRTGRADGTAPGWVATSTDDNVDIVVDERTLTQALAALRIRQITDYLKIAPMQYLVSARQVGRGTHAVVRLPASLPASHITAQTRRESIAASLHRRVNEVWLRTGDDAGLLDIWIADPGALQEGAGPYPLLTDGKVDVFKGVPFGKSLRGEPLTMQIRGRNSITAGMPDQGKSSVARTVMTGVALDPTAELRIWVPDSNYDFEAFAPRCSRYVMGAENEKSEQICLDMEELVDEIQTRGEKLIEHGETEVTRKLASAGVGLHPIGALLEEAHIAFAHPVYGERIIIACETVVRLGRKRLIHLILSTQATTGNSVPPAVTMNCANGICFAVARWQENDAVLGQGAYAAGHRATDLIPGVDKGNAVVRGLTQDRSVVAQAYFLSASRGNDQV</sequence>
<feature type="transmembrane region" description="Helical" evidence="2">
    <location>
        <begin position="149"/>
        <end position="179"/>
    </location>
</feature>
<gene>
    <name evidence="3" type="ORF">E7Y31_19110</name>
</gene>
<protein>
    <submittedName>
        <fullName evidence="3">Cell division protein FtsK</fullName>
    </submittedName>
</protein>
<keyword evidence="4" id="KW-1185">Reference proteome</keyword>
<dbReference type="Proteomes" id="UP000305282">
    <property type="component" value="Unassembled WGS sequence"/>
</dbReference>
<feature type="non-terminal residue" evidence="3">
    <location>
        <position position="612"/>
    </location>
</feature>
<evidence type="ECO:0000313" key="3">
    <source>
        <dbReference type="EMBL" id="THJ48996.1"/>
    </source>
</evidence>
<dbReference type="Gene3D" id="3.40.50.300">
    <property type="entry name" value="P-loop containing nucleotide triphosphate hydrolases"/>
    <property type="match status" value="1"/>
</dbReference>
<evidence type="ECO:0000313" key="4">
    <source>
        <dbReference type="Proteomes" id="UP000305282"/>
    </source>
</evidence>
<dbReference type="OrthoDB" id="3315716at2"/>
<proteinExistence type="predicted"/>